<keyword evidence="2" id="KW-1185">Reference proteome</keyword>
<evidence type="ECO:0008006" key="3">
    <source>
        <dbReference type="Google" id="ProtNLM"/>
    </source>
</evidence>
<evidence type="ECO:0000313" key="1">
    <source>
        <dbReference type="EMBL" id="KAJ8914011.1"/>
    </source>
</evidence>
<dbReference type="Proteomes" id="UP001159042">
    <property type="component" value="Unassembled WGS sequence"/>
</dbReference>
<proteinExistence type="predicted"/>
<gene>
    <name evidence="1" type="ORF">NQ315_012034</name>
</gene>
<accession>A0AAV8VI83</accession>
<sequence>MRAMRISVEWGFGKVIQLFAFLDFRKNQKLLLQNLSNLYRVAVLLTNCHTCLYGGFRLNKEVLEVKKHVNS</sequence>
<organism evidence="1 2">
    <name type="scientific">Exocentrus adspersus</name>
    <dbReference type="NCBI Taxonomy" id="1586481"/>
    <lineage>
        <taxon>Eukaryota</taxon>
        <taxon>Metazoa</taxon>
        <taxon>Ecdysozoa</taxon>
        <taxon>Arthropoda</taxon>
        <taxon>Hexapoda</taxon>
        <taxon>Insecta</taxon>
        <taxon>Pterygota</taxon>
        <taxon>Neoptera</taxon>
        <taxon>Endopterygota</taxon>
        <taxon>Coleoptera</taxon>
        <taxon>Polyphaga</taxon>
        <taxon>Cucujiformia</taxon>
        <taxon>Chrysomeloidea</taxon>
        <taxon>Cerambycidae</taxon>
        <taxon>Lamiinae</taxon>
        <taxon>Acanthocinini</taxon>
        <taxon>Exocentrus</taxon>
    </lineage>
</organism>
<evidence type="ECO:0000313" key="2">
    <source>
        <dbReference type="Proteomes" id="UP001159042"/>
    </source>
</evidence>
<reference evidence="1 2" key="1">
    <citation type="journal article" date="2023" name="Insect Mol. Biol.">
        <title>Genome sequencing provides insights into the evolution of gene families encoding plant cell wall-degrading enzymes in longhorned beetles.</title>
        <authorList>
            <person name="Shin N.R."/>
            <person name="Okamura Y."/>
            <person name="Kirsch R."/>
            <person name="Pauchet Y."/>
        </authorList>
    </citation>
    <scope>NUCLEOTIDE SEQUENCE [LARGE SCALE GENOMIC DNA]</scope>
    <source>
        <strain evidence="1">EAD_L_NR</strain>
    </source>
</reference>
<dbReference type="EMBL" id="JANEYG010000082">
    <property type="protein sequence ID" value="KAJ8914011.1"/>
    <property type="molecule type" value="Genomic_DNA"/>
</dbReference>
<protein>
    <recommendedName>
        <fullName evidence="3">DDE Tnp4 domain-containing protein</fullName>
    </recommendedName>
</protein>
<dbReference type="AlphaFoldDB" id="A0AAV8VI83"/>
<name>A0AAV8VI83_9CUCU</name>
<comment type="caution">
    <text evidence="1">The sequence shown here is derived from an EMBL/GenBank/DDBJ whole genome shotgun (WGS) entry which is preliminary data.</text>
</comment>